<dbReference type="SUPFAM" id="SSF51419">
    <property type="entry name" value="PLP-binding barrel"/>
    <property type="match status" value="1"/>
</dbReference>
<feature type="domain" description="D-serine dehydratase-like" evidence="3">
    <location>
        <begin position="256"/>
        <end position="362"/>
    </location>
</feature>
<protein>
    <recommendedName>
        <fullName evidence="3">D-serine dehydratase-like domain-containing protein</fullName>
    </recommendedName>
</protein>
<dbReference type="PANTHER" id="PTHR28004:SF2">
    <property type="entry name" value="D-SERINE DEHYDRATASE"/>
    <property type="match status" value="1"/>
</dbReference>
<dbReference type="AlphaFoldDB" id="A0A0N7GSR6"/>
<dbReference type="GO" id="GO:0008721">
    <property type="term" value="F:D-serine ammonia-lyase activity"/>
    <property type="evidence" value="ECO:0007669"/>
    <property type="project" value="TreeGrafter"/>
</dbReference>
<comment type="similarity">
    <text evidence="1">Belongs to the DSD1 family.</text>
</comment>
<dbReference type="InterPro" id="IPR042208">
    <property type="entry name" value="D-ser_dehydrat-like_sf"/>
</dbReference>
<dbReference type="GO" id="GO:0036088">
    <property type="term" value="P:D-serine catabolic process"/>
    <property type="evidence" value="ECO:0007669"/>
    <property type="project" value="TreeGrafter"/>
</dbReference>
<dbReference type="SMART" id="SM01119">
    <property type="entry name" value="D-ser_dehydrat"/>
    <property type="match status" value="1"/>
</dbReference>
<evidence type="ECO:0000256" key="2">
    <source>
        <dbReference type="ARBA" id="ARBA00023239"/>
    </source>
</evidence>
<sequence>MFEGLYTPRLLLDADRLERNAARMRARCHDLGVTLRPHLKTAKSADVARVAADGAQGPITVSTLAEAEYFAAAGWRDILYSTAIAPAKLGRAAQIQRDHGARILFVIDDRDIVVAIGKEAAALGAHFGLLIEVDCGEHRSGVEPASDALLAIADAIAAASPRLELMGVMTHAGHSYAFDDPALIRALAETERLAAVASAELLRSHGHKCPIVSVGSTPTALFAEHLAGVTEVRAGIYLFHDLAQLSRGICSEDDLAISVLATVIGHQRGGPSLILDAGALALSKDVGANRFMPDAGYGRVCDAATLEPLGELAVTTVHQEHGNVPIPDASWFARLPIGSLVRILPNHACLTCAAYQSYDVLRAGTIVDQWPRIGGW</sequence>
<dbReference type="Gene3D" id="2.40.37.20">
    <property type="entry name" value="D-serine dehydratase-like domain"/>
    <property type="match status" value="1"/>
</dbReference>
<evidence type="ECO:0000313" key="4">
    <source>
        <dbReference type="EMBL" id="ALH81459.1"/>
    </source>
</evidence>
<reference evidence="4 5" key="1">
    <citation type="journal article" date="2015" name="Genome Announc.">
        <title>Complete Genome Sequence of Polypropylene Glycol- and Polyethylene Glycol-Degrading Sphingopyxis macrogoltabida Strain EY-1.</title>
        <authorList>
            <person name="Ohtsubo Y."/>
            <person name="Nagata Y."/>
            <person name="Numata M."/>
            <person name="Tsuchikane K."/>
            <person name="Hosoyama A."/>
            <person name="Yamazoe A."/>
            <person name="Tsuda M."/>
            <person name="Fujita N."/>
            <person name="Kawai F."/>
        </authorList>
    </citation>
    <scope>NUCLEOTIDE SEQUENCE [LARGE SCALE GENOMIC DNA]</scope>
    <source>
        <strain evidence="4 5">EY-1</strain>
    </source>
</reference>
<keyword evidence="2" id="KW-0456">Lyase</keyword>
<dbReference type="Pfam" id="PF14031">
    <property type="entry name" value="D-ser_dehydrat"/>
    <property type="match status" value="1"/>
</dbReference>
<evidence type="ECO:0000256" key="1">
    <source>
        <dbReference type="ARBA" id="ARBA00005323"/>
    </source>
</evidence>
<dbReference type="PANTHER" id="PTHR28004">
    <property type="entry name" value="ZGC:162816-RELATED"/>
    <property type="match status" value="1"/>
</dbReference>
<proteinExistence type="inferred from homology"/>
<gene>
    <name evidence="4" type="ORF">AN936_14125</name>
</gene>
<dbReference type="Gene3D" id="3.20.20.10">
    <property type="entry name" value="Alanine racemase"/>
    <property type="match status" value="1"/>
</dbReference>
<dbReference type="Proteomes" id="UP000058074">
    <property type="component" value="Chromosome"/>
</dbReference>
<dbReference type="KEGG" id="smag:AN936_14125"/>
<dbReference type="OrthoDB" id="9772497at2"/>
<evidence type="ECO:0000259" key="3">
    <source>
        <dbReference type="SMART" id="SM01119"/>
    </source>
</evidence>
<organism evidence="4 5">
    <name type="scientific">Sphingopyxis macrogoltabida</name>
    <name type="common">Sphingomonas macrogoltabidus</name>
    <dbReference type="NCBI Taxonomy" id="33050"/>
    <lineage>
        <taxon>Bacteria</taxon>
        <taxon>Pseudomonadati</taxon>
        <taxon>Pseudomonadota</taxon>
        <taxon>Alphaproteobacteria</taxon>
        <taxon>Sphingomonadales</taxon>
        <taxon>Sphingomonadaceae</taxon>
        <taxon>Sphingopyxis</taxon>
    </lineage>
</organism>
<dbReference type="InterPro" id="IPR051466">
    <property type="entry name" value="D-amino_acid_metab_enzyme"/>
</dbReference>
<dbReference type="EMBL" id="CP012700">
    <property type="protein sequence ID" value="ALH81459.1"/>
    <property type="molecule type" value="Genomic_DNA"/>
</dbReference>
<accession>A0A0N7GSR6</accession>
<dbReference type="InterPro" id="IPR026956">
    <property type="entry name" value="D-ser_dehydrat-like_dom"/>
</dbReference>
<name>A0A0N7GSR6_SPHMC</name>
<dbReference type="Pfam" id="PF01168">
    <property type="entry name" value="Ala_racemase_N"/>
    <property type="match status" value="1"/>
</dbReference>
<dbReference type="PATRIC" id="fig|33050.5.peg.2922"/>
<dbReference type="InterPro" id="IPR029066">
    <property type="entry name" value="PLP-binding_barrel"/>
</dbReference>
<evidence type="ECO:0000313" key="5">
    <source>
        <dbReference type="Proteomes" id="UP000058074"/>
    </source>
</evidence>
<dbReference type="InterPro" id="IPR001608">
    <property type="entry name" value="Ala_racemase_N"/>
</dbReference>